<organism evidence="1 2">
    <name type="scientific">Skermanella aerolata</name>
    <dbReference type="NCBI Taxonomy" id="393310"/>
    <lineage>
        <taxon>Bacteria</taxon>
        <taxon>Pseudomonadati</taxon>
        <taxon>Pseudomonadota</taxon>
        <taxon>Alphaproteobacteria</taxon>
        <taxon>Rhodospirillales</taxon>
        <taxon>Azospirillaceae</taxon>
        <taxon>Skermanella</taxon>
    </lineage>
</organism>
<dbReference type="Proteomes" id="UP000321523">
    <property type="component" value="Unassembled WGS sequence"/>
</dbReference>
<comment type="caution">
    <text evidence="1">The sequence shown here is derived from an EMBL/GenBank/DDBJ whole genome shotgun (WGS) entry which is preliminary data.</text>
</comment>
<proteinExistence type="predicted"/>
<dbReference type="EMBL" id="BJYZ01000086">
    <property type="protein sequence ID" value="GEO43448.1"/>
    <property type="molecule type" value="Genomic_DNA"/>
</dbReference>
<gene>
    <name evidence="1" type="ORF">SAE02_75960</name>
</gene>
<keyword evidence="2" id="KW-1185">Reference proteome</keyword>
<accession>A0A512E3Y3</accession>
<evidence type="ECO:0000313" key="1">
    <source>
        <dbReference type="EMBL" id="GEO43448.1"/>
    </source>
</evidence>
<sequence>MRTPTTRTQGEADSHDRRARLIVSFLPHPAGLASPAVVRGDNKADSLFHECGLAQAN</sequence>
<dbReference type="AlphaFoldDB" id="A0A512E3Y3"/>
<reference evidence="1 2" key="1">
    <citation type="submission" date="2019-07" db="EMBL/GenBank/DDBJ databases">
        <title>Whole genome shotgun sequence of Skermanella aerolata NBRC 106429.</title>
        <authorList>
            <person name="Hosoyama A."/>
            <person name="Uohara A."/>
            <person name="Ohji S."/>
            <person name="Ichikawa N."/>
        </authorList>
    </citation>
    <scope>NUCLEOTIDE SEQUENCE [LARGE SCALE GENOMIC DNA]</scope>
    <source>
        <strain evidence="1 2">NBRC 106429</strain>
    </source>
</reference>
<protein>
    <submittedName>
        <fullName evidence="1">Uncharacterized protein</fullName>
    </submittedName>
</protein>
<evidence type="ECO:0000313" key="2">
    <source>
        <dbReference type="Proteomes" id="UP000321523"/>
    </source>
</evidence>
<name>A0A512E3Y3_9PROT</name>